<evidence type="ECO:0000256" key="2">
    <source>
        <dbReference type="ARBA" id="ARBA00022801"/>
    </source>
</evidence>
<gene>
    <name evidence="4" type="ORF">ACFU0X_10320</name>
</gene>
<evidence type="ECO:0000256" key="1">
    <source>
        <dbReference type="ARBA" id="ARBA00022722"/>
    </source>
</evidence>
<dbReference type="InterPro" id="IPR000026">
    <property type="entry name" value="N1-like"/>
</dbReference>
<feature type="compositionally biased region" description="Low complexity" evidence="3">
    <location>
        <begin position="28"/>
        <end position="41"/>
    </location>
</feature>
<sequence length="145" mass="16180">MDYSCAGRDSDSYPAPTIDPGRDRTAQPTDGPTATPPAGTDFSRVGAICASNLNGETRATLDLIWKGGPFPYPKKDGSTFEWRDHDPYPFPRKEDGYYREWTVPTPGESNRGKQRIVTGGEPADKIEDFYTNDHYDTFELIDYGC</sequence>
<dbReference type="InterPro" id="IPR016191">
    <property type="entry name" value="Ribonuclease/ribotoxin"/>
</dbReference>
<comment type="caution">
    <text evidence="4">The sequence shown here is derived from an EMBL/GenBank/DDBJ whole genome shotgun (WGS) entry which is preliminary data.</text>
</comment>
<dbReference type="SUPFAM" id="SSF53933">
    <property type="entry name" value="Microbial ribonucleases"/>
    <property type="match status" value="1"/>
</dbReference>
<dbReference type="RefSeq" id="WP_381726284.1">
    <property type="nucleotide sequence ID" value="NZ_JBHVBU010000021.1"/>
</dbReference>
<dbReference type="Proteomes" id="UP001600650">
    <property type="component" value="Unassembled WGS sequence"/>
</dbReference>
<keyword evidence="5" id="KW-1185">Reference proteome</keyword>
<organism evidence="4 5">
    <name type="scientific">Streptomyces cellulosae</name>
    <dbReference type="NCBI Taxonomy" id="1968"/>
    <lineage>
        <taxon>Bacteria</taxon>
        <taxon>Bacillati</taxon>
        <taxon>Actinomycetota</taxon>
        <taxon>Actinomycetes</taxon>
        <taxon>Kitasatosporales</taxon>
        <taxon>Streptomycetaceae</taxon>
        <taxon>Streptomyces</taxon>
    </lineage>
</organism>
<feature type="region of interest" description="Disordered" evidence="3">
    <location>
        <begin position="1"/>
        <end position="43"/>
    </location>
</feature>
<dbReference type="EMBL" id="JBHVBU010000021">
    <property type="protein sequence ID" value="MFE7963433.1"/>
    <property type="molecule type" value="Genomic_DNA"/>
</dbReference>
<reference evidence="4 5" key="1">
    <citation type="submission" date="2024-09" db="EMBL/GenBank/DDBJ databases">
        <title>The Natural Products Discovery Center: Release of the First 8490 Sequenced Strains for Exploring Actinobacteria Biosynthetic Diversity.</title>
        <authorList>
            <person name="Kalkreuter E."/>
            <person name="Kautsar S.A."/>
            <person name="Yang D."/>
            <person name="Bader C.D."/>
            <person name="Teijaro C.N."/>
            <person name="Fluegel L."/>
            <person name="Davis C.M."/>
            <person name="Simpson J.R."/>
            <person name="Lauterbach L."/>
            <person name="Steele A.D."/>
            <person name="Gui C."/>
            <person name="Meng S."/>
            <person name="Li G."/>
            <person name="Viehrig K."/>
            <person name="Ye F."/>
            <person name="Su P."/>
            <person name="Kiefer A.F."/>
            <person name="Nichols A."/>
            <person name="Cepeda A.J."/>
            <person name="Yan W."/>
            <person name="Fan B."/>
            <person name="Jiang Y."/>
            <person name="Adhikari A."/>
            <person name="Zheng C.-J."/>
            <person name="Schuster L."/>
            <person name="Cowan T.M."/>
            <person name="Smanski M.J."/>
            <person name="Chevrette M.G."/>
            <person name="De Carvalho L.P.S."/>
            <person name="Shen B."/>
        </authorList>
    </citation>
    <scope>NUCLEOTIDE SEQUENCE [LARGE SCALE GENOMIC DNA]</scope>
    <source>
        <strain evidence="4 5">NPDC057399</strain>
    </source>
</reference>
<dbReference type="Pfam" id="PF00545">
    <property type="entry name" value="Ribonuclease"/>
    <property type="match status" value="1"/>
</dbReference>
<evidence type="ECO:0000313" key="5">
    <source>
        <dbReference type="Proteomes" id="UP001600650"/>
    </source>
</evidence>
<evidence type="ECO:0000313" key="4">
    <source>
        <dbReference type="EMBL" id="MFE7963433.1"/>
    </source>
</evidence>
<keyword evidence="2" id="KW-0378">Hydrolase</keyword>
<accession>A0ABW6JDJ5</accession>
<name>A0ABW6JDJ5_STRCE</name>
<evidence type="ECO:0000256" key="3">
    <source>
        <dbReference type="SAM" id="MobiDB-lite"/>
    </source>
</evidence>
<dbReference type="Gene3D" id="3.10.450.30">
    <property type="entry name" value="Microbial ribonucleases"/>
    <property type="match status" value="1"/>
</dbReference>
<keyword evidence="1" id="KW-0540">Nuclease</keyword>
<proteinExistence type="predicted"/>
<protein>
    <submittedName>
        <fullName evidence="4">Ribonuclease domain-containing protein</fullName>
    </submittedName>
</protein>